<accession>A0A0U5GU97</accession>
<dbReference type="AlphaFoldDB" id="A0A0U5GU97"/>
<dbReference type="InterPro" id="IPR036249">
    <property type="entry name" value="Thioredoxin-like_sf"/>
</dbReference>
<proteinExistence type="predicted"/>
<dbReference type="SUPFAM" id="SSF52833">
    <property type="entry name" value="Thioredoxin-like"/>
    <property type="match status" value="1"/>
</dbReference>
<organism evidence="2 3">
    <name type="scientific">Aspergillus calidoustus</name>
    <dbReference type="NCBI Taxonomy" id="454130"/>
    <lineage>
        <taxon>Eukaryota</taxon>
        <taxon>Fungi</taxon>
        <taxon>Dikarya</taxon>
        <taxon>Ascomycota</taxon>
        <taxon>Pezizomycotina</taxon>
        <taxon>Eurotiomycetes</taxon>
        <taxon>Eurotiomycetidae</taxon>
        <taxon>Eurotiales</taxon>
        <taxon>Aspergillaceae</taxon>
        <taxon>Aspergillus</taxon>
        <taxon>Aspergillus subgen. Nidulantes</taxon>
    </lineage>
</organism>
<dbReference type="InterPro" id="IPR013766">
    <property type="entry name" value="Thioredoxin_domain"/>
</dbReference>
<feature type="domain" description="Thioredoxin" evidence="1">
    <location>
        <begin position="2"/>
        <end position="73"/>
    </location>
</feature>
<dbReference type="Proteomes" id="UP000054771">
    <property type="component" value="Unassembled WGS sequence"/>
</dbReference>
<evidence type="ECO:0000259" key="1">
    <source>
        <dbReference type="Pfam" id="PF00085"/>
    </source>
</evidence>
<evidence type="ECO:0000313" key="3">
    <source>
        <dbReference type="Proteomes" id="UP000054771"/>
    </source>
</evidence>
<gene>
    <name evidence="2" type="ORF">ASPCAL03145</name>
</gene>
<dbReference type="Gene3D" id="3.40.30.10">
    <property type="entry name" value="Glutaredoxin"/>
    <property type="match status" value="1"/>
</dbReference>
<dbReference type="EMBL" id="CDMC01000002">
    <property type="protein sequence ID" value="CEN60711.1"/>
    <property type="molecule type" value="Genomic_DNA"/>
</dbReference>
<protein>
    <recommendedName>
        <fullName evidence="1">Thioredoxin domain-containing protein</fullName>
    </recommendedName>
</protein>
<evidence type="ECO:0000313" key="2">
    <source>
        <dbReference type="EMBL" id="CEN60711.1"/>
    </source>
</evidence>
<sequence length="101" mass="11328">MVTTHHGPVVVEFYDEACAQAKAISLWVTHLANKYFEVVKFYEVNVREESTRDIVARLNIAQNDAPTFLIYHGVGDRRACVNIGSNFARLEAVVEAMASLE</sequence>
<reference evidence="3" key="1">
    <citation type="journal article" date="2016" name="Genome Announc.">
        <title>Draft genome sequences of fungus Aspergillus calidoustus.</title>
        <authorList>
            <person name="Horn F."/>
            <person name="Linde J."/>
            <person name="Mattern D.J."/>
            <person name="Walther G."/>
            <person name="Guthke R."/>
            <person name="Scherlach K."/>
            <person name="Martin K."/>
            <person name="Brakhage A.A."/>
            <person name="Petzke L."/>
            <person name="Valiante V."/>
        </authorList>
    </citation>
    <scope>NUCLEOTIDE SEQUENCE [LARGE SCALE GENOMIC DNA]</scope>
    <source>
        <strain evidence="3">SF006504</strain>
    </source>
</reference>
<keyword evidence="3" id="KW-1185">Reference proteome</keyword>
<dbReference type="CDD" id="cd02947">
    <property type="entry name" value="TRX_family"/>
    <property type="match status" value="1"/>
</dbReference>
<dbReference type="Pfam" id="PF00085">
    <property type="entry name" value="Thioredoxin"/>
    <property type="match status" value="1"/>
</dbReference>
<dbReference type="OrthoDB" id="10420555at2759"/>
<name>A0A0U5GU97_ASPCI</name>